<proteinExistence type="predicted"/>
<evidence type="ECO:0000313" key="1">
    <source>
        <dbReference type="EMBL" id="GAA3632899.1"/>
    </source>
</evidence>
<comment type="caution">
    <text evidence="1">The sequence shown here is derived from an EMBL/GenBank/DDBJ whole genome shotgun (WGS) entry which is preliminary data.</text>
</comment>
<accession>A0ABP7AI94</accession>
<organism evidence="1 2">
    <name type="scientific">Microlunatus ginsengisoli</name>
    <dbReference type="NCBI Taxonomy" id="363863"/>
    <lineage>
        <taxon>Bacteria</taxon>
        <taxon>Bacillati</taxon>
        <taxon>Actinomycetota</taxon>
        <taxon>Actinomycetes</taxon>
        <taxon>Propionibacteriales</taxon>
        <taxon>Propionibacteriaceae</taxon>
        <taxon>Microlunatus</taxon>
    </lineage>
</organism>
<sequence length="498" mass="54410">MSFVSISDIVVGPAWTSRESGRYSGRYPLAVERHALAQVGRLLPGVTTVTPHARYYSLHGLVAAETAGRSIGAAAAQRLVRRCEVVMGAISTLHHDPHPGMSRAHGSDRIGPALSGGAALNVAEVASSNVYAQADWGFWGPYLASEGLLGLVEWSGGLPGPGPELDVAAVRAGLGPLLDLAEQDRIDQAVLRDHKSLCLCGATHAPDGRMLQRRLLPSDARPMELGGRRSQTIRMVLRLLELSGGVRNPQRDLVPFLLYDPSTDDDPVLQDLEITPAWRGVALRTLSVEAWRNLWAWLVGQIAGCISLAELGDLLAGALPDGTLQSHLDDLPARSARGGDAGRVLAAEPAVNDRGDPERWLDVLLLGALRSDELPERVRSYFEGPMDHRERLTPSWLRGRVEEWRGRPLRDFAGFLAQQMVHRSQQIALSKSWFDRRQGQLRIPTRVYVRDGQVFRDGGEPGSGISLRWDTLTTVLAGVGWVERAEGLWRVTDECRAL</sequence>
<keyword evidence="2" id="KW-1185">Reference proteome</keyword>
<gene>
    <name evidence="1" type="ORF">GCM10022236_39300</name>
</gene>
<dbReference type="EMBL" id="BAABAB010000031">
    <property type="protein sequence ID" value="GAA3632899.1"/>
    <property type="molecule type" value="Genomic_DNA"/>
</dbReference>
<name>A0ABP7AI94_9ACTN</name>
<dbReference type="Proteomes" id="UP001501490">
    <property type="component" value="Unassembled WGS sequence"/>
</dbReference>
<protein>
    <submittedName>
        <fullName evidence="1">Uncharacterized protein</fullName>
    </submittedName>
</protein>
<evidence type="ECO:0000313" key="2">
    <source>
        <dbReference type="Proteomes" id="UP001501490"/>
    </source>
</evidence>
<reference evidence="2" key="1">
    <citation type="journal article" date="2019" name="Int. J. Syst. Evol. Microbiol.">
        <title>The Global Catalogue of Microorganisms (GCM) 10K type strain sequencing project: providing services to taxonomists for standard genome sequencing and annotation.</title>
        <authorList>
            <consortium name="The Broad Institute Genomics Platform"/>
            <consortium name="The Broad Institute Genome Sequencing Center for Infectious Disease"/>
            <person name="Wu L."/>
            <person name="Ma J."/>
        </authorList>
    </citation>
    <scope>NUCLEOTIDE SEQUENCE [LARGE SCALE GENOMIC DNA]</scope>
    <source>
        <strain evidence="2">JCM 16929</strain>
    </source>
</reference>